<dbReference type="GeneID" id="86055277"/>
<sequence>MSKDKEVKPKGMAGGIPVYCAHDEIVDIIKLIPNPANPNKHPDDQIKLLAKIIKNGGWRQPITVSTRSGYIVKGHGRLMAAQLGNMEQAPVDYQDYASEAEEYADLIADNRIAELSEIDQKMLADVFAEIDTGEIDLDQTGYTDEEVEKLVTSLSEALHDDNPGEQGDETETDEPPEDPFTEAGDLWLLGDHRLYCGDSLKMADVQKATGGQRADLVFTDPPYGMGKESDGVQNDNQNQNDLLEFNKQWIALSFDILKENGSWYCWGIDEPLMDIYAFILRPMIAANKITFRNYITWAKHSAFGVNSDLMRSYPRETEKCLFVMCGVEGFNNNKDHFNDAYQAMLDYMIGEAQKVGLKAKQLTEITGVQMWGHWFSKSQFTPIPERHYKKLQQAFKGRAFSLSHEQVMKLRNKPSAEYQNMKAEAMELRAFFDNTHNDSEEHEIMTDVWRFPITNMSERDDAGGHATPKPIVLCERAILSSSRPGELVVDFFGGSGSTLIACENTGRNCATLELEPKWCDVIVRRYAKNTGDIGGVRLIRKGKEVPRSEWDALLDGIE</sequence>
<evidence type="ECO:0000256" key="2">
    <source>
        <dbReference type="ARBA" id="ARBA00022603"/>
    </source>
</evidence>
<dbReference type="GO" id="GO:0008170">
    <property type="term" value="F:N-methyltransferase activity"/>
    <property type="evidence" value="ECO:0007669"/>
    <property type="project" value="InterPro"/>
</dbReference>
<dbReference type="Gene3D" id="3.40.50.150">
    <property type="entry name" value="Vaccinia Virus protein VP39"/>
    <property type="match status" value="1"/>
</dbReference>
<dbReference type="CDD" id="cd16403">
    <property type="entry name" value="ParB_N_like_MT"/>
    <property type="match status" value="1"/>
</dbReference>
<dbReference type="SMART" id="SM00470">
    <property type="entry name" value="ParB"/>
    <property type="match status" value="1"/>
</dbReference>
<feature type="region of interest" description="Disordered" evidence="5">
    <location>
        <begin position="156"/>
        <end position="183"/>
    </location>
</feature>
<dbReference type="Pfam" id="PF01555">
    <property type="entry name" value="N6_N4_Mtase"/>
    <property type="match status" value="1"/>
</dbReference>
<dbReference type="AlphaFoldDB" id="A0A6N7W5D2"/>
<dbReference type="RefSeq" id="WP_154466911.1">
    <property type="nucleotide sequence ID" value="NZ_VUMI01000038.1"/>
</dbReference>
<dbReference type="InterPro" id="IPR036086">
    <property type="entry name" value="ParB/Sulfiredoxin_sf"/>
</dbReference>
<dbReference type="PRINTS" id="PR00508">
    <property type="entry name" value="S21N4MTFRASE"/>
</dbReference>
<keyword evidence="8" id="KW-1185">Reference proteome</keyword>
<evidence type="ECO:0000256" key="1">
    <source>
        <dbReference type="ARBA" id="ARBA00006594"/>
    </source>
</evidence>
<dbReference type="InterPro" id="IPR002052">
    <property type="entry name" value="DNA_methylase_N6_adenine_CS"/>
</dbReference>
<dbReference type="GO" id="GO:0009307">
    <property type="term" value="P:DNA restriction-modification system"/>
    <property type="evidence" value="ECO:0007669"/>
    <property type="project" value="UniProtKB-KW"/>
</dbReference>
<dbReference type="Proteomes" id="UP000436047">
    <property type="component" value="Unassembled WGS sequence"/>
</dbReference>
<evidence type="ECO:0000256" key="5">
    <source>
        <dbReference type="SAM" id="MobiDB-lite"/>
    </source>
</evidence>
<dbReference type="InterPro" id="IPR003115">
    <property type="entry name" value="ParB_N"/>
</dbReference>
<evidence type="ECO:0000259" key="6">
    <source>
        <dbReference type="SMART" id="SM00470"/>
    </source>
</evidence>
<dbReference type="GO" id="GO:0003677">
    <property type="term" value="F:DNA binding"/>
    <property type="evidence" value="ECO:0007669"/>
    <property type="project" value="InterPro"/>
</dbReference>
<dbReference type="InterPro" id="IPR029063">
    <property type="entry name" value="SAM-dependent_MTases_sf"/>
</dbReference>
<keyword evidence="2" id="KW-0489">Methyltransferase</keyword>
<evidence type="ECO:0000313" key="8">
    <source>
        <dbReference type="Proteomes" id="UP000436047"/>
    </source>
</evidence>
<dbReference type="Pfam" id="PF02195">
    <property type="entry name" value="ParB_N"/>
    <property type="match status" value="1"/>
</dbReference>
<dbReference type="InterPro" id="IPR001091">
    <property type="entry name" value="RM_Methyltransferase"/>
</dbReference>
<dbReference type="GO" id="GO:0032259">
    <property type="term" value="P:methylation"/>
    <property type="evidence" value="ECO:0007669"/>
    <property type="project" value="UniProtKB-KW"/>
</dbReference>
<dbReference type="EMBL" id="VUMI01000038">
    <property type="protein sequence ID" value="MSS90439.1"/>
    <property type="molecule type" value="Genomic_DNA"/>
</dbReference>
<keyword evidence="4" id="KW-0680">Restriction system</keyword>
<dbReference type="PROSITE" id="PS00092">
    <property type="entry name" value="N6_MTASE"/>
    <property type="match status" value="1"/>
</dbReference>
<evidence type="ECO:0000313" key="7">
    <source>
        <dbReference type="EMBL" id="MSS90439.1"/>
    </source>
</evidence>
<gene>
    <name evidence="7" type="ORF">FYJ45_19790</name>
</gene>
<dbReference type="Gene3D" id="3.90.1530.10">
    <property type="entry name" value="Conserved hypothetical protein from pyrococcus furiosus pfu- 392566-001, ParB domain"/>
    <property type="match status" value="1"/>
</dbReference>
<feature type="compositionally biased region" description="Acidic residues" evidence="5">
    <location>
        <begin position="166"/>
        <end position="180"/>
    </location>
</feature>
<dbReference type="InterPro" id="IPR002941">
    <property type="entry name" value="DNA_methylase_N4/N6"/>
</dbReference>
<reference evidence="7 8" key="1">
    <citation type="submission" date="2019-08" db="EMBL/GenBank/DDBJ databases">
        <title>In-depth cultivation of the pig gut microbiome towards novel bacterial diversity and tailored functional studies.</title>
        <authorList>
            <person name="Wylensek D."/>
            <person name="Hitch T.C.A."/>
            <person name="Clavel T."/>
        </authorList>
    </citation>
    <scope>NUCLEOTIDE SEQUENCE [LARGE SCALE GENOMIC DNA]</scope>
    <source>
        <strain evidence="7 8">WCA-389-WT-23B</strain>
    </source>
</reference>
<dbReference type="SUPFAM" id="SSF110849">
    <property type="entry name" value="ParB/Sulfiredoxin"/>
    <property type="match status" value="1"/>
</dbReference>
<keyword evidence="3" id="KW-0808">Transferase</keyword>
<feature type="domain" description="ParB-like N-terminal" evidence="6">
    <location>
        <begin position="24"/>
        <end position="111"/>
    </location>
</feature>
<protein>
    <recommendedName>
        <fullName evidence="6">ParB-like N-terminal domain-containing protein</fullName>
    </recommendedName>
</protein>
<proteinExistence type="inferred from homology"/>
<evidence type="ECO:0000256" key="3">
    <source>
        <dbReference type="ARBA" id="ARBA00022679"/>
    </source>
</evidence>
<dbReference type="SUPFAM" id="SSF53335">
    <property type="entry name" value="S-adenosyl-L-methionine-dependent methyltransferases"/>
    <property type="match status" value="1"/>
</dbReference>
<accession>A0A6N7W5D2</accession>
<evidence type="ECO:0000256" key="4">
    <source>
        <dbReference type="ARBA" id="ARBA00022747"/>
    </source>
</evidence>
<comment type="similarity">
    <text evidence="1">Belongs to the N(4)/N(6)-methyltransferase family.</text>
</comment>
<organism evidence="7 8">
    <name type="scientific">Eisenbergiella porci</name>
    <dbReference type="NCBI Taxonomy" id="2652274"/>
    <lineage>
        <taxon>Bacteria</taxon>
        <taxon>Bacillati</taxon>
        <taxon>Bacillota</taxon>
        <taxon>Clostridia</taxon>
        <taxon>Lachnospirales</taxon>
        <taxon>Lachnospiraceae</taxon>
        <taxon>Eisenbergiella</taxon>
    </lineage>
</organism>
<comment type="caution">
    <text evidence="7">The sequence shown here is derived from an EMBL/GenBank/DDBJ whole genome shotgun (WGS) entry which is preliminary data.</text>
</comment>
<name>A0A6N7W5D2_9FIRM</name>